<dbReference type="InterPro" id="IPR052165">
    <property type="entry name" value="Membrane_assoc_protease"/>
</dbReference>
<keyword evidence="2 5" id="KW-0812">Transmembrane</keyword>
<evidence type="ECO:0000259" key="7">
    <source>
        <dbReference type="Pfam" id="PF24961"/>
    </source>
</evidence>
<evidence type="ECO:0000259" key="8">
    <source>
        <dbReference type="Pfam" id="PF25145"/>
    </source>
</evidence>
<feature type="domain" description="NfeD-like C-terminal" evidence="6">
    <location>
        <begin position="388"/>
        <end position="442"/>
    </location>
</feature>
<name>A0A4Y1YL09_9PROT</name>
<evidence type="ECO:0000313" key="10">
    <source>
        <dbReference type="Proteomes" id="UP000316473"/>
    </source>
</evidence>
<keyword evidence="10" id="KW-1185">Reference proteome</keyword>
<evidence type="ECO:0000256" key="2">
    <source>
        <dbReference type="ARBA" id="ARBA00022692"/>
    </source>
</evidence>
<gene>
    <name evidence="9" type="ORF">Nstercoris_00956</name>
</gene>
<dbReference type="SUPFAM" id="SSF141322">
    <property type="entry name" value="NfeD domain-like"/>
    <property type="match status" value="1"/>
</dbReference>
<dbReference type="Pfam" id="PF24961">
    <property type="entry name" value="NfeD_membrane"/>
    <property type="match status" value="1"/>
</dbReference>
<keyword evidence="4 5" id="KW-0472">Membrane</keyword>
<dbReference type="Proteomes" id="UP000316473">
    <property type="component" value="Chromosome"/>
</dbReference>
<protein>
    <submittedName>
        <fullName evidence="9">Uncharacterized protein</fullName>
    </submittedName>
</protein>
<sequence>MLLGTNSLFAQTSSHSSSNTAVWLDVNGAISPAMHDYIQRGLTKAAEQHARAVILQIDTPGGLDLSMRKIIQAIITSPIPVISYVAPGGARAASAGTYILYASHIAAMAPATNLGAATPVKLGVYAQDVKPEHKPLQDDQFRFPGMQDATDDAMTKKMINDAAAYIRGLARMRDRNADWAERAVREGVSLTATEALDNNVIDLIANDLQDLLTQIDDRVVEVAGQKLTLATQSLTLDRFTQDWRTNLLAVITNPDVAYILMLIGFYGLILEFATPGVIIPGVVGAICLLLALFAFQVLPINYAGLALILLGIVFMVAEALVPGIGILGIGGVAAFVIGSIMLIDTDLPDYGISIPLIATFALLSAGFLIVILGMVLKSRKKQVATGSEQLLYSTGEVVADFEREGWIRIQGELWRAHSSTPLKSGQQVNVLAVHGLTLEVTPNQPELTINPTEN</sequence>
<feature type="domain" description="NfeD1b N-terminal" evidence="8">
    <location>
        <begin position="26"/>
        <end position="216"/>
    </location>
</feature>
<evidence type="ECO:0000256" key="1">
    <source>
        <dbReference type="ARBA" id="ARBA00004141"/>
    </source>
</evidence>
<dbReference type="FunFam" id="3.90.226.10:FF:000089">
    <property type="entry name" value="Membrane-bound serine protease"/>
    <property type="match status" value="1"/>
</dbReference>
<dbReference type="Pfam" id="PF25145">
    <property type="entry name" value="NfeD1b_N"/>
    <property type="match status" value="1"/>
</dbReference>
<dbReference type="EMBL" id="AP019755">
    <property type="protein sequence ID" value="BBL34714.1"/>
    <property type="molecule type" value="Genomic_DNA"/>
</dbReference>
<dbReference type="InterPro" id="IPR056739">
    <property type="entry name" value="NfeD_membrane"/>
</dbReference>
<dbReference type="Pfam" id="PF01957">
    <property type="entry name" value="NfeD"/>
    <property type="match status" value="1"/>
</dbReference>
<evidence type="ECO:0000256" key="5">
    <source>
        <dbReference type="SAM" id="Phobius"/>
    </source>
</evidence>
<dbReference type="CDD" id="cd07020">
    <property type="entry name" value="Clp_protease_NfeD_1"/>
    <property type="match status" value="1"/>
</dbReference>
<feature type="transmembrane region" description="Helical" evidence="5">
    <location>
        <begin position="247"/>
        <end position="269"/>
    </location>
</feature>
<feature type="transmembrane region" description="Helical" evidence="5">
    <location>
        <begin position="352"/>
        <end position="376"/>
    </location>
</feature>
<feature type="domain" description="NfeD integral membrane" evidence="7">
    <location>
        <begin position="256"/>
        <end position="372"/>
    </location>
</feature>
<evidence type="ECO:0000256" key="3">
    <source>
        <dbReference type="ARBA" id="ARBA00022989"/>
    </source>
</evidence>
<evidence type="ECO:0000256" key="4">
    <source>
        <dbReference type="ARBA" id="ARBA00023136"/>
    </source>
</evidence>
<proteinExistence type="predicted"/>
<dbReference type="Gene3D" id="3.90.226.10">
    <property type="entry name" value="2-enoyl-CoA Hydratase, Chain A, domain 1"/>
    <property type="match status" value="1"/>
</dbReference>
<dbReference type="SUPFAM" id="SSF52096">
    <property type="entry name" value="ClpP/crotonase"/>
    <property type="match status" value="1"/>
</dbReference>
<dbReference type="InterPro" id="IPR056738">
    <property type="entry name" value="NfeD1b_N"/>
</dbReference>
<dbReference type="GO" id="GO:0016020">
    <property type="term" value="C:membrane"/>
    <property type="evidence" value="ECO:0007669"/>
    <property type="project" value="UniProtKB-SubCell"/>
</dbReference>
<comment type="subcellular location">
    <subcellularLocation>
        <location evidence="1">Membrane</location>
        <topology evidence="1">Multi-pass membrane protein</topology>
    </subcellularLocation>
</comment>
<reference evidence="9 10" key="1">
    <citation type="submission" date="2019-06" db="EMBL/GenBank/DDBJ databases">
        <title>Nitrosomonas stercoris KYUHI-S whole genome shotgun sequence.</title>
        <authorList>
            <person name="Nakagawa T."/>
            <person name="Tsuchiya Y."/>
            <person name="Takahashi R."/>
        </authorList>
    </citation>
    <scope>NUCLEOTIDE SEQUENCE [LARGE SCALE GENOMIC DNA]</scope>
    <source>
        <strain evidence="9 10">KYUHI-S</strain>
    </source>
</reference>
<evidence type="ECO:0000313" key="9">
    <source>
        <dbReference type="EMBL" id="BBL34714.1"/>
    </source>
</evidence>
<feature type="transmembrane region" description="Helical" evidence="5">
    <location>
        <begin position="307"/>
        <end position="340"/>
    </location>
</feature>
<dbReference type="InterPro" id="IPR002810">
    <property type="entry name" value="NfeD-like_C"/>
</dbReference>
<dbReference type="KEGG" id="nst:Nstercoris_00956"/>
<evidence type="ECO:0000259" key="6">
    <source>
        <dbReference type="Pfam" id="PF01957"/>
    </source>
</evidence>
<dbReference type="InterPro" id="IPR012340">
    <property type="entry name" value="NA-bd_OB-fold"/>
</dbReference>
<keyword evidence="3 5" id="KW-1133">Transmembrane helix</keyword>
<dbReference type="PANTHER" id="PTHR33507:SF4">
    <property type="entry name" value="NODULATION COMPETITIVENESS PROTEIN NFED"/>
    <property type="match status" value="1"/>
</dbReference>
<dbReference type="AlphaFoldDB" id="A0A4Y1YL09"/>
<organism evidence="9 10">
    <name type="scientific">Nitrosomonas stercoris</name>
    <dbReference type="NCBI Taxonomy" id="1444684"/>
    <lineage>
        <taxon>Bacteria</taxon>
        <taxon>Pseudomonadati</taxon>
        <taxon>Pseudomonadota</taxon>
        <taxon>Betaproteobacteria</taxon>
        <taxon>Nitrosomonadales</taxon>
        <taxon>Nitrosomonadaceae</taxon>
        <taxon>Nitrosomonas</taxon>
    </lineage>
</organism>
<dbReference type="PANTHER" id="PTHR33507">
    <property type="entry name" value="INNER MEMBRANE PROTEIN YBBJ"/>
    <property type="match status" value="1"/>
</dbReference>
<accession>A0A4Y1YL09</accession>
<dbReference type="Gene3D" id="2.40.50.140">
    <property type="entry name" value="Nucleic acid-binding proteins"/>
    <property type="match status" value="1"/>
</dbReference>
<feature type="transmembrane region" description="Helical" evidence="5">
    <location>
        <begin position="275"/>
        <end position="295"/>
    </location>
</feature>
<dbReference type="InterPro" id="IPR029045">
    <property type="entry name" value="ClpP/crotonase-like_dom_sf"/>
</dbReference>